<evidence type="ECO:0000313" key="2">
    <source>
        <dbReference type="Proteomes" id="UP000184287"/>
    </source>
</evidence>
<reference evidence="2" key="1">
    <citation type="submission" date="2016-11" db="EMBL/GenBank/DDBJ databases">
        <authorList>
            <person name="Varghese N."/>
            <person name="Submissions S."/>
        </authorList>
    </citation>
    <scope>NUCLEOTIDE SEQUENCE [LARGE SCALE GENOMIC DNA]</scope>
    <source>
        <strain evidence="2">DSM 16990</strain>
    </source>
</reference>
<name>A0A1M5KYU9_9SPHI</name>
<accession>A0A1M5KYU9</accession>
<organism evidence="1 2">
    <name type="scientific">Pedobacter caeni</name>
    <dbReference type="NCBI Taxonomy" id="288992"/>
    <lineage>
        <taxon>Bacteria</taxon>
        <taxon>Pseudomonadati</taxon>
        <taxon>Bacteroidota</taxon>
        <taxon>Sphingobacteriia</taxon>
        <taxon>Sphingobacteriales</taxon>
        <taxon>Sphingobacteriaceae</taxon>
        <taxon>Pedobacter</taxon>
    </lineage>
</organism>
<protein>
    <submittedName>
        <fullName evidence="1">Uncharacterized protein</fullName>
    </submittedName>
</protein>
<dbReference type="OrthoDB" id="1248258at2"/>
<evidence type="ECO:0000313" key="1">
    <source>
        <dbReference type="EMBL" id="SHG58004.1"/>
    </source>
</evidence>
<gene>
    <name evidence="1" type="ORF">SAMN04488522_106147</name>
</gene>
<dbReference type="Proteomes" id="UP000184287">
    <property type="component" value="Unassembled WGS sequence"/>
</dbReference>
<dbReference type="RefSeq" id="WP_073236118.1">
    <property type="nucleotide sequence ID" value="NZ_FQUQ01000006.1"/>
</dbReference>
<proteinExistence type="predicted"/>
<keyword evidence="2" id="KW-1185">Reference proteome</keyword>
<dbReference type="EMBL" id="FQUQ01000006">
    <property type="protein sequence ID" value="SHG58004.1"/>
    <property type="molecule type" value="Genomic_DNA"/>
</dbReference>
<dbReference type="AlphaFoldDB" id="A0A1M5KYU9"/>
<sequence length="352" mass="41229">MNLNKLHLDKVKIPKNILKEMEDDTWECYDYEPFLISISNLLYKGTETLSYSLEFSPAEDEFSQLNKKMETHSYVADGYGWANYLLDQLKKGKVPFSREIENDADTESCVLVAFNESDFRLLLQKTSDYLRELLTVVKGTGKEIEKNEENTRTVTIRRFWDNEDEEDGISKPEIMFKRPRIDHRISEYLWHFLETNLLIQKKIFQKNSLRITLFIGPLTKSQKFFYDSVYNTETKKYRPALKGSKLKEITISCSYNGFTEKMDPTAYADVIYDMYCALILDNFKKITREECEELKSKLDHKLINSYGFPAAFDLQKYSGDESGGYGGRAINGVPDEKAIPYNYRESYLKHYE</sequence>